<comment type="caution">
    <text evidence="1">The sequence shown here is derived from an EMBL/GenBank/DDBJ whole genome shotgun (WGS) entry which is preliminary data.</text>
</comment>
<evidence type="ECO:0000313" key="2">
    <source>
        <dbReference type="Proteomes" id="UP001454036"/>
    </source>
</evidence>
<sequence length="91" mass="10352">MPGIDPAIVVPKSYVDSTFSPINQRKRLFNDEKNLAIREEVQTLLKAHAIRELKFPGWIANVVLGITKSVCFSRIRRKPLSLLNMGYIDGR</sequence>
<keyword evidence="2" id="KW-1185">Reference proteome</keyword>
<accession>A0AAV3Q643</accession>
<reference evidence="1 2" key="1">
    <citation type="submission" date="2024-01" db="EMBL/GenBank/DDBJ databases">
        <title>The complete chloroplast genome sequence of Lithospermum erythrorhizon: insights into the phylogenetic relationship among Boraginaceae species and the maternal lineages of purple gromwells.</title>
        <authorList>
            <person name="Okada T."/>
            <person name="Watanabe K."/>
        </authorList>
    </citation>
    <scope>NUCLEOTIDE SEQUENCE [LARGE SCALE GENOMIC DNA]</scope>
</reference>
<dbReference type="AlphaFoldDB" id="A0AAV3Q643"/>
<protein>
    <submittedName>
        <fullName evidence="1">Uncharacterized protein</fullName>
    </submittedName>
</protein>
<dbReference type="Proteomes" id="UP001454036">
    <property type="component" value="Unassembled WGS sequence"/>
</dbReference>
<proteinExistence type="predicted"/>
<organism evidence="1 2">
    <name type="scientific">Lithospermum erythrorhizon</name>
    <name type="common">Purple gromwell</name>
    <name type="synonym">Lithospermum officinale var. erythrorhizon</name>
    <dbReference type="NCBI Taxonomy" id="34254"/>
    <lineage>
        <taxon>Eukaryota</taxon>
        <taxon>Viridiplantae</taxon>
        <taxon>Streptophyta</taxon>
        <taxon>Embryophyta</taxon>
        <taxon>Tracheophyta</taxon>
        <taxon>Spermatophyta</taxon>
        <taxon>Magnoliopsida</taxon>
        <taxon>eudicotyledons</taxon>
        <taxon>Gunneridae</taxon>
        <taxon>Pentapetalae</taxon>
        <taxon>asterids</taxon>
        <taxon>lamiids</taxon>
        <taxon>Boraginales</taxon>
        <taxon>Boraginaceae</taxon>
        <taxon>Boraginoideae</taxon>
        <taxon>Lithospermeae</taxon>
        <taxon>Lithospermum</taxon>
    </lineage>
</organism>
<evidence type="ECO:0000313" key="1">
    <source>
        <dbReference type="EMBL" id="GAA0158406.1"/>
    </source>
</evidence>
<dbReference type="EMBL" id="BAABME010035245">
    <property type="protein sequence ID" value="GAA0158406.1"/>
    <property type="molecule type" value="Genomic_DNA"/>
</dbReference>
<gene>
    <name evidence="1" type="ORF">LIER_43447</name>
</gene>
<name>A0AAV3Q643_LITER</name>